<keyword evidence="6" id="KW-0496">Mitochondrion</keyword>
<dbReference type="InterPro" id="IPR036869">
    <property type="entry name" value="J_dom_sf"/>
</dbReference>
<dbReference type="InterPro" id="IPR001623">
    <property type="entry name" value="DnaJ_domain"/>
</dbReference>
<organism evidence="9 10">
    <name type="scientific">Symbiodinium natans</name>
    <dbReference type="NCBI Taxonomy" id="878477"/>
    <lineage>
        <taxon>Eukaryota</taxon>
        <taxon>Sar</taxon>
        <taxon>Alveolata</taxon>
        <taxon>Dinophyceae</taxon>
        <taxon>Suessiales</taxon>
        <taxon>Symbiodiniaceae</taxon>
        <taxon>Symbiodinium</taxon>
    </lineage>
</organism>
<evidence type="ECO:0000313" key="9">
    <source>
        <dbReference type="EMBL" id="CAE7354112.1"/>
    </source>
</evidence>
<comment type="similarity">
    <text evidence="2">Belongs to the zinc-containing alcohol dehydrogenase family. Quinone oxidoreductase subfamily.</text>
</comment>
<evidence type="ECO:0000259" key="8">
    <source>
        <dbReference type="PROSITE" id="PS50076"/>
    </source>
</evidence>
<accession>A0A812Q0G8</accession>
<dbReference type="PANTHER" id="PTHR43981">
    <property type="entry name" value="ENOYL-[ACYL-CARRIER-PROTEIN] REDUCTASE, MITOCHONDRIAL"/>
    <property type="match status" value="1"/>
</dbReference>
<dbReference type="GO" id="GO:0005739">
    <property type="term" value="C:mitochondrion"/>
    <property type="evidence" value="ECO:0007669"/>
    <property type="project" value="UniProtKB-SubCell"/>
</dbReference>
<evidence type="ECO:0000256" key="6">
    <source>
        <dbReference type="ARBA" id="ARBA00023128"/>
    </source>
</evidence>
<dbReference type="InterPro" id="IPR051034">
    <property type="entry name" value="Mito_Enoyl-ACP_Reductase"/>
</dbReference>
<dbReference type="PRINTS" id="PR00625">
    <property type="entry name" value="JDOMAIN"/>
</dbReference>
<sequence length="969" mass="107529">MVAPGIATVNRNLYEVLGVARDTPSEPQSLFRSSLLVETLRPSQTISDKSKDASLPTIRAAYRKLAVQLHPDKGRLPRWSQKQPQKRFPRKVILVACIWQGGDREEFAELQAAYVILCNATSVALRQRYDETGKTDVRNGQRARNAEEVVCWKCGSQLPENAKFCQELFSRFLENWCDQKSTPLSKTTADIRIGRSAVRRGRRAVRLRRDAVDPESLGAPTQAPAAKPQEATCRKKAWGARGSTRIRSVPEEFEQSVAHITVTEKEGKRTLKLVDTYPMIENSRLIEGQVLVQMRAVPLTMSDLNAENRYSCGDIYGCQGIGQVRLVGPRVTNLKPGDWVLPLHDVDADGDIDLDALPPGTGRVLGVWKESRCAKLEFSADSPLSIATMALAKSIGAACLLVQEHTNKLSAGSTVILNCANGSLAARVLIQLMVAKGFTVLAVVRKHSGEEWIKQKLEGLGAKRVFLMQDNIRDILEEAGQDLPALALDGAGGAATNQLVQALAKTGDLVCFGVAAGGSQQAVSLATGKKWKGNMLQFSFDEWLNRDVATNSKILNRMLLEVTQMVKDKKMQFIIKEYTTQRFNMAVLNAKQIGRTHCVVLHLPRVEEITRQHAGDDAIVLQETSLQDGKRLRRSWDLDFLEWEDAGAEEEYNWRVDKEKGLFKLHPDAADGAIERFTSDTSPTPIAQELGSSPAKAEAVLFWLPGRGEIPQEHAHWLERLTVAYRELRVVILEPHQLEQDLKWLLGFERSDNEAVHLGKAGECRNAVLEAAERLVVLGLKLPCAPLFPTCTGAPEAATFEMPLLPGEIDALRQVECAALGLKRQFFAILLWRLWPGGPLCRKRFLSDVSGVVALYAGMCLMEKPIDGVAFCHSGVPAASMLGKRLTPQVRTATRLHAIYDKADEEIPTTFPDTIHQMLSLAKCKVSLYWLQNGAGHVFQEEAADAVIKCAHMWLEELRSRPDVFRNFR</sequence>
<dbReference type="Proteomes" id="UP000604046">
    <property type="component" value="Unassembled WGS sequence"/>
</dbReference>
<dbReference type="SUPFAM" id="SSF46565">
    <property type="entry name" value="Chaperone J-domain"/>
    <property type="match status" value="1"/>
</dbReference>
<dbReference type="InterPro" id="IPR013154">
    <property type="entry name" value="ADH-like_N"/>
</dbReference>
<evidence type="ECO:0000313" key="10">
    <source>
        <dbReference type="Proteomes" id="UP000604046"/>
    </source>
</evidence>
<dbReference type="SUPFAM" id="SSF50129">
    <property type="entry name" value="GroES-like"/>
    <property type="match status" value="1"/>
</dbReference>
<feature type="domain" description="J" evidence="8">
    <location>
        <begin position="12"/>
        <end position="133"/>
    </location>
</feature>
<dbReference type="CDD" id="cd06257">
    <property type="entry name" value="DnaJ"/>
    <property type="match status" value="1"/>
</dbReference>
<keyword evidence="3" id="KW-0521">NADP</keyword>
<gene>
    <name evidence="9" type="primary">mecr</name>
    <name evidence="9" type="ORF">SNAT2548_LOCUS18762</name>
</gene>
<dbReference type="Pfam" id="PF08240">
    <property type="entry name" value="ADH_N"/>
    <property type="match status" value="1"/>
</dbReference>
<keyword evidence="10" id="KW-1185">Reference proteome</keyword>
<dbReference type="Gene3D" id="3.90.180.10">
    <property type="entry name" value="Medium-chain alcohol dehydrogenases, catalytic domain"/>
    <property type="match status" value="1"/>
</dbReference>
<dbReference type="GO" id="GO:0006631">
    <property type="term" value="P:fatty acid metabolic process"/>
    <property type="evidence" value="ECO:0007669"/>
    <property type="project" value="TreeGrafter"/>
</dbReference>
<comment type="subcellular location">
    <subcellularLocation>
        <location evidence="1">Mitochondrion</location>
    </subcellularLocation>
</comment>
<evidence type="ECO:0000256" key="2">
    <source>
        <dbReference type="ARBA" id="ARBA00010371"/>
    </source>
</evidence>
<evidence type="ECO:0000256" key="4">
    <source>
        <dbReference type="ARBA" id="ARBA00022946"/>
    </source>
</evidence>
<dbReference type="SUPFAM" id="SSF51735">
    <property type="entry name" value="NAD(P)-binding Rossmann-fold domains"/>
    <property type="match status" value="1"/>
</dbReference>
<name>A0A812Q0G8_9DINO</name>
<keyword evidence="5" id="KW-0560">Oxidoreductase</keyword>
<evidence type="ECO:0000256" key="5">
    <source>
        <dbReference type="ARBA" id="ARBA00023002"/>
    </source>
</evidence>
<feature type="region of interest" description="Disordered" evidence="7">
    <location>
        <begin position="212"/>
        <end position="233"/>
    </location>
</feature>
<comment type="caution">
    <text evidence="9">The sequence shown here is derived from an EMBL/GenBank/DDBJ whole genome shotgun (WGS) entry which is preliminary data.</text>
</comment>
<keyword evidence="4" id="KW-0809">Transit peptide</keyword>
<dbReference type="GO" id="GO:0016491">
    <property type="term" value="F:oxidoreductase activity"/>
    <property type="evidence" value="ECO:0007669"/>
    <property type="project" value="UniProtKB-KW"/>
</dbReference>
<protein>
    <submittedName>
        <fullName evidence="9">Mecr protein</fullName>
    </submittedName>
</protein>
<dbReference type="Gene3D" id="3.40.50.720">
    <property type="entry name" value="NAD(P)-binding Rossmann-like Domain"/>
    <property type="match status" value="1"/>
</dbReference>
<reference evidence="9" key="1">
    <citation type="submission" date="2021-02" db="EMBL/GenBank/DDBJ databases">
        <authorList>
            <person name="Dougan E. K."/>
            <person name="Rhodes N."/>
            <person name="Thang M."/>
            <person name="Chan C."/>
        </authorList>
    </citation>
    <scope>NUCLEOTIDE SEQUENCE</scope>
</reference>
<dbReference type="Gene3D" id="1.10.287.110">
    <property type="entry name" value="DnaJ domain"/>
    <property type="match status" value="1"/>
</dbReference>
<dbReference type="PROSITE" id="PS50076">
    <property type="entry name" value="DNAJ_2"/>
    <property type="match status" value="1"/>
</dbReference>
<evidence type="ECO:0000256" key="3">
    <source>
        <dbReference type="ARBA" id="ARBA00022857"/>
    </source>
</evidence>
<dbReference type="OrthoDB" id="445556at2759"/>
<evidence type="ECO:0000256" key="1">
    <source>
        <dbReference type="ARBA" id="ARBA00004173"/>
    </source>
</evidence>
<proteinExistence type="inferred from homology"/>
<dbReference type="EMBL" id="CAJNDS010002154">
    <property type="protein sequence ID" value="CAE7354112.1"/>
    <property type="molecule type" value="Genomic_DNA"/>
</dbReference>
<dbReference type="InterPro" id="IPR011032">
    <property type="entry name" value="GroES-like_sf"/>
</dbReference>
<evidence type="ECO:0000256" key="7">
    <source>
        <dbReference type="SAM" id="MobiDB-lite"/>
    </source>
</evidence>
<dbReference type="PANTHER" id="PTHR43981:SF2">
    <property type="entry name" value="ENOYL-[ACYL-CARRIER-PROTEIN] REDUCTASE, MITOCHONDRIAL"/>
    <property type="match status" value="1"/>
</dbReference>
<dbReference type="AlphaFoldDB" id="A0A812Q0G8"/>
<dbReference type="SMART" id="SM00271">
    <property type="entry name" value="DnaJ"/>
    <property type="match status" value="1"/>
</dbReference>
<dbReference type="InterPro" id="IPR036291">
    <property type="entry name" value="NAD(P)-bd_dom_sf"/>
</dbReference>